<dbReference type="InterPro" id="IPR011009">
    <property type="entry name" value="Kinase-like_dom_sf"/>
</dbReference>
<dbReference type="AlphaFoldDB" id="A0A7R9KMV7"/>
<evidence type="ECO:0000256" key="1">
    <source>
        <dbReference type="SAM" id="MobiDB-lite"/>
    </source>
</evidence>
<feature type="region of interest" description="Disordered" evidence="1">
    <location>
        <begin position="1"/>
        <end position="100"/>
    </location>
</feature>
<protein>
    <recommendedName>
        <fullName evidence="2">Protein kinase domain-containing protein</fullName>
    </recommendedName>
</protein>
<dbReference type="PANTHER" id="PTHR24348">
    <property type="entry name" value="SERINE/THREONINE-PROTEIN KINASE UNC-51-RELATED"/>
    <property type="match status" value="1"/>
</dbReference>
<dbReference type="GO" id="GO:0006914">
    <property type="term" value="P:autophagy"/>
    <property type="evidence" value="ECO:0007669"/>
    <property type="project" value="UniProtKB-ARBA"/>
</dbReference>
<feature type="compositionally biased region" description="Basic and acidic residues" evidence="1">
    <location>
        <begin position="90"/>
        <end position="100"/>
    </location>
</feature>
<dbReference type="OrthoDB" id="5985221at2759"/>
<feature type="compositionally biased region" description="Pro residues" evidence="1">
    <location>
        <begin position="148"/>
        <end position="161"/>
    </location>
</feature>
<name>A0A7R9KMV7_9ACAR</name>
<accession>A0A7R9KMV7</accession>
<reference evidence="3" key="1">
    <citation type="submission" date="2020-11" db="EMBL/GenBank/DDBJ databases">
        <authorList>
            <person name="Tran Van P."/>
        </authorList>
    </citation>
    <scope>NUCLEOTIDE SEQUENCE</scope>
</reference>
<organism evidence="3">
    <name type="scientific">Medioppia subpectinata</name>
    <dbReference type="NCBI Taxonomy" id="1979941"/>
    <lineage>
        <taxon>Eukaryota</taxon>
        <taxon>Metazoa</taxon>
        <taxon>Ecdysozoa</taxon>
        <taxon>Arthropoda</taxon>
        <taxon>Chelicerata</taxon>
        <taxon>Arachnida</taxon>
        <taxon>Acari</taxon>
        <taxon>Acariformes</taxon>
        <taxon>Sarcoptiformes</taxon>
        <taxon>Oribatida</taxon>
        <taxon>Brachypylina</taxon>
        <taxon>Oppioidea</taxon>
        <taxon>Oppiidae</taxon>
        <taxon>Medioppia</taxon>
    </lineage>
</organism>
<dbReference type="EMBL" id="CAJPIZ010003304">
    <property type="protein sequence ID" value="CAG2106196.1"/>
    <property type="molecule type" value="Genomic_DNA"/>
</dbReference>
<dbReference type="Proteomes" id="UP000759131">
    <property type="component" value="Unassembled WGS sequence"/>
</dbReference>
<evidence type="ECO:0000313" key="4">
    <source>
        <dbReference type="Proteomes" id="UP000759131"/>
    </source>
</evidence>
<keyword evidence="4" id="KW-1185">Reference proteome</keyword>
<dbReference type="InterPro" id="IPR000719">
    <property type="entry name" value="Prot_kinase_dom"/>
</dbReference>
<sequence length="615" mass="67976">MARRYGNQPQESSRDALARIMRTTPTSTPTPRFAPDRGRARYGRTLANLMEQMESQERRRPPAPPPKPTIARPTPPPKPPRDLITQRLAEPYREPTSELAPGDEHLALHGAIGGVPAVGHYYNPLGAEYSYPTPPVTPITGGRRRRPTPPPKPPNLRPTPPRDLITQRLAQPYREPTPELAPGDEDLAQYGAVGEVPAVGHYYGPTGAEYAYPTPLSTRVAGGPRRLPTPPAKPLRSPPTPPPKLKGAVGGGLRTVGEEYVPTGATPKMRESQKPWPQLRGRYEFAPDTYQSARTGDTTSGELNVSSAEWSAGGLGRLASYVTARNKVARLQAKTKRDLRKLLSKGFDVAYINAQSLGRGAFGEVFRGGYTDQIEVTKRTPQGRHLSDVKSGDQFAAKYVQFPRDRVASDHLNYFIEKCILKSLQHENIVTYRVAINLGRKVILRSVSGDPSRDIVSYRRAFLVMDCADQGTLKHFGDGGRLNDQLTLQFTRQLCAAMAYMHGKGVSHGDVHIWNILVFSAPGGRYTAKWADFGFAVSRDVFARWGQELTPRVMYKRAKADAKFLRSVTKYMLATCAKNPGNVGADLSEVRALDAELLSSKELLTQMMPKYNMFQ</sequence>
<feature type="compositionally biased region" description="Pro residues" evidence="1">
    <location>
        <begin position="227"/>
        <end position="244"/>
    </location>
</feature>
<dbReference type="Pfam" id="PF00069">
    <property type="entry name" value="Pkinase"/>
    <property type="match status" value="1"/>
</dbReference>
<evidence type="ECO:0000259" key="2">
    <source>
        <dbReference type="PROSITE" id="PS50011"/>
    </source>
</evidence>
<feature type="region of interest" description="Disordered" evidence="1">
    <location>
        <begin position="133"/>
        <end position="162"/>
    </location>
</feature>
<dbReference type="PANTHER" id="PTHR24348:SF68">
    <property type="entry name" value="SERINE_THREONINE-PROTEIN KINASE ATG1C"/>
    <property type="match status" value="1"/>
</dbReference>
<dbReference type="PRINTS" id="PR01217">
    <property type="entry name" value="PRICHEXTENSN"/>
</dbReference>
<dbReference type="GO" id="GO:0005524">
    <property type="term" value="F:ATP binding"/>
    <property type="evidence" value="ECO:0007669"/>
    <property type="project" value="InterPro"/>
</dbReference>
<feature type="region of interest" description="Disordered" evidence="1">
    <location>
        <begin position="220"/>
        <end position="251"/>
    </location>
</feature>
<feature type="domain" description="Protein kinase" evidence="2">
    <location>
        <begin position="351"/>
        <end position="615"/>
    </location>
</feature>
<dbReference type="Gene3D" id="1.10.510.10">
    <property type="entry name" value="Transferase(Phosphotransferase) domain 1"/>
    <property type="match status" value="1"/>
</dbReference>
<evidence type="ECO:0000313" key="3">
    <source>
        <dbReference type="EMBL" id="CAD7625766.1"/>
    </source>
</evidence>
<dbReference type="InterPro" id="IPR045269">
    <property type="entry name" value="Atg1-like"/>
</dbReference>
<dbReference type="EMBL" id="OC857879">
    <property type="protein sequence ID" value="CAD7625766.1"/>
    <property type="molecule type" value="Genomic_DNA"/>
</dbReference>
<dbReference type="PROSITE" id="PS50011">
    <property type="entry name" value="PROTEIN_KINASE_DOM"/>
    <property type="match status" value="1"/>
</dbReference>
<dbReference type="SUPFAM" id="SSF56112">
    <property type="entry name" value="Protein kinase-like (PK-like)"/>
    <property type="match status" value="1"/>
</dbReference>
<dbReference type="GO" id="GO:0010506">
    <property type="term" value="P:regulation of autophagy"/>
    <property type="evidence" value="ECO:0007669"/>
    <property type="project" value="InterPro"/>
</dbReference>
<feature type="compositionally biased region" description="Pro residues" evidence="1">
    <location>
        <begin position="62"/>
        <end position="78"/>
    </location>
</feature>
<dbReference type="CDD" id="cd00180">
    <property type="entry name" value="PKc"/>
    <property type="match status" value="1"/>
</dbReference>
<dbReference type="GO" id="GO:0005737">
    <property type="term" value="C:cytoplasm"/>
    <property type="evidence" value="ECO:0007669"/>
    <property type="project" value="TreeGrafter"/>
</dbReference>
<dbReference type="GO" id="GO:0004674">
    <property type="term" value="F:protein serine/threonine kinase activity"/>
    <property type="evidence" value="ECO:0007669"/>
    <property type="project" value="InterPro"/>
</dbReference>
<gene>
    <name evidence="3" type="ORF">OSB1V03_LOCUS6199</name>
</gene>
<proteinExistence type="predicted"/>